<gene>
    <name evidence="2" type="ORF">ABIQ69_11550</name>
</gene>
<name>A0AAU7W471_9MICO</name>
<protein>
    <recommendedName>
        <fullName evidence="1">Siphovirus-type tail component C-terminal domain-containing protein</fullName>
    </recommendedName>
</protein>
<dbReference type="EMBL" id="CP158374">
    <property type="protein sequence ID" value="XBX81243.1"/>
    <property type="molecule type" value="Genomic_DNA"/>
</dbReference>
<sequence length="278" mass="29738">MATTIDYGHIPFGGVDEFGVRWRLTSFDGWDGSPAPTLDVVQNPRGAGGSAGEGFFTPRYLAPRGQIIAPTAELLNDAVDRLNDAVALDDRPFTVAQAGKERWLNVRRADEVRAPKLNDRIAEYAFQVVALDGRKLHGEMSGTTALPSSVGGLTVPFTVPFIIDATQVSGQVSLTNPGNEVGPVKVRIDGPCVGPVVTHVSSGRSLVFASSLVLGAGEWLEIDMDARTVLANGQSNRRMYVYSAGWSFFEPGDNTWAFTAASFDPAPRMTVTAIPADK</sequence>
<dbReference type="RefSeq" id="WP_350347265.1">
    <property type="nucleotide sequence ID" value="NZ_CP158374.1"/>
</dbReference>
<organism evidence="2">
    <name type="scientific">Agromyces sp. G08B096</name>
    <dbReference type="NCBI Taxonomy" id="3156399"/>
    <lineage>
        <taxon>Bacteria</taxon>
        <taxon>Bacillati</taxon>
        <taxon>Actinomycetota</taxon>
        <taxon>Actinomycetes</taxon>
        <taxon>Micrococcales</taxon>
        <taxon>Microbacteriaceae</taxon>
        <taxon>Agromyces</taxon>
    </lineage>
</organism>
<proteinExistence type="predicted"/>
<dbReference type="InterPro" id="IPR054738">
    <property type="entry name" value="Siphovirus-type_tail_C"/>
</dbReference>
<dbReference type="Gene3D" id="2.60.120.860">
    <property type="match status" value="1"/>
</dbReference>
<reference evidence="2" key="1">
    <citation type="submission" date="2024-05" db="EMBL/GenBank/DDBJ databases">
        <authorList>
            <person name="Yu L."/>
        </authorList>
    </citation>
    <scope>NUCLEOTIDE SEQUENCE</scope>
    <source>
        <strain evidence="2">G08B096</strain>
    </source>
</reference>
<evidence type="ECO:0000313" key="2">
    <source>
        <dbReference type="EMBL" id="XBX81243.1"/>
    </source>
</evidence>
<evidence type="ECO:0000259" key="1">
    <source>
        <dbReference type="Pfam" id="PF22768"/>
    </source>
</evidence>
<accession>A0AAU7W471</accession>
<dbReference type="Pfam" id="PF22768">
    <property type="entry name" value="SPP1_Dit"/>
    <property type="match status" value="1"/>
</dbReference>
<dbReference type="AlphaFoldDB" id="A0AAU7W471"/>
<feature type="domain" description="Siphovirus-type tail component C-terminal" evidence="1">
    <location>
        <begin position="184"/>
        <end position="260"/>
    </location>
</feature>